<evidence type="ECO:0000313" key="3">
    <source>
        <dbReference type="Proteomes" id="UP001219518"/>
    </source>
</evidence>
<feature type="compositionally biased region" description="Pro residues" evidence="1">
    <location>
        <begin position="114"/>
        <end position="125"/>
    </location>
</feature>
<feature type="region of interest" description="Disordered" evidence="1">
    <location>
        <begin position="111"/>
        <end position="150"/>
    </location>
</feature>
<gene>
    <name evidence="2" type="ORF">KUF71_025042</name>
</gene>
<evidence type="ECO:0000313" key="2">
    <source>
        <dbReference type="EMBL" id="KAK3915712.1"/>
    </source>
</evidence>
<feature type="compositionally biased region" description="Polar residues" evidence="1">
    <location>
        <begin position="130"/>
        <end position="143"/>
    </location>
</feature>
<sequence>MTIVWPQHANEPSQEEIHNLSLRSLREGLEVPWLMPAHLYSASALCAPLAPLQYQLGFAYHSGAAAAPHHHHHHQPHHHPGASASAMAGLFPHHLHHLPYQLTLGPAAGAVPGALPPGAPSPEPAGPFSLRSSGNVSPTSKASSLVIFFT</sequence>
<organism evidence="2 3">
    <name type="scientific">Frankliniella fusca</name>
    <dbReference type="NCBI Taxonomy" id="407009"/>
    <lineage>
        <taxon>Eukaryota</taxon>
        <taxon>Metazoa</taxon>
        <taxon>Ecdysozoa</taxon>
        <taxon>Arthropoda</taxon>
        <taxon>Hexapoda</taxon>
        <taxon>Insecta</taxon>
        <taxon>Pterygota</taxon>
        <taxon>Neoptera</taxon>
        <taxon>Paraneoptera</taxon>
        <taxon>Thysanoptera</taxon>
        <taxon>Terebrantia</taxon>
        <taxon>Thripoidea</taxon>
        <taxon>Thripidae</taxon>
        <taxon>Frankliniella</taxon>
    </lineage>
</organism>
<dbReference type="EMBL" id="JAHWGI010000457">
    <property type="protein sequence ID" value="KAK3915712.1"/>
    <property type="molecule type" value="Genomic_DNA"/>
</dbReference>
<comment type="caution">
    <text evidence="2">The sequence shown here is derived from an EMBL/GenBank/DDBJ whole genome shotgun (WGS) entry which is preliminary data.</text>
</comment>
<dbReference type="AlphaFoldDB" id="A0AAE1LF02"/>
<keyword evidence="3" id="KW-1185">Reference proteome</keyword>
<accession>A0AAE1LF02</accession>
<dbReference type="Proteomes" id="UP001219518">
    <property type="component" value="Unassembled WGS sequence"/>
</dbReference>
<proteinExistence type="predicted"/>
<protein>
    <submittedName>
        <fullName evidence="2">Telomerase-binding protein EST1A</fullName>
    </submittedName>
</protein>
<name>A0AAE1LF02_9NEOP</name>
<reference evidence="2" key="2">
    <citation type="journal article" date="2023" name="BMC Genomics">
        <title>Pest status, molecular evolution, and epigenetic factors derived from the genome assembly of Frankliniella fusca, a thysanopteran phytovirus vector.</title>
        <authorList>
            <person name="Catto M.A."/>
            <person name="Labadie P.E."/>
            <person name="Jacobson A.L."/>
            <person name="Kennedy G.G."/>
            <person name="Srinivasan R."/>
            <person name="Hunt B.G."/>
        </authorList>
    </citation>
    <scope>NUCLEOTIDE SEQUENCE</scope>
    <source>
        <strain evidence="2">PL_HMW_Pooled</strain>
    </source>
</reference>
<evidence type="ECO:0000256" key="1">
    <source>
        <dbReference type="SAM" id="MobiDB-lite"/>
    </source>
</evidence>
<reference evidence="2" key="1">
    <citation type="submission" date="2021-07" db="EMBL/GenBank/DDBJ databases">
        <authorList>
            <person name="Catto M.A."/>
            <person name="Jacobson A."/>
            <person name="Kennedy G."/>
            <person name="Labadie P."/>
            <person name="Hunt B.G."/>
            <person name="Srinivasan R."/>
        </authorList>
    </citation>
    <scope>NUCLEOTIDE SEQUENCE</scope>
    <source>
        <strain evidence="2">PL_HMW_Pooled</strain>
        <tissue evidence="2">Head</tissue>
    </source>
</reference>